<dbReference type="EMBL" id="JACGCI010000210">
    <property type="protein sequence ID" value="KAF6741964.1"/>
    <property type="molecule type" value="Genomic_DNA"/>
</dbReference>
<evidence type="ECO:0000313" key="1">
    <source>
        <dbReference type="EMBL" id="KAF6741964.1"/>
    </source>
</evidence>
<organism evidence="1 2">
    <name type="scientific">Ephemerocybe angulata</name>
    <dbReference type="NCBI Taxonomy" id="980116"/>
    <lineage>
        <taxon>Eukaryota</taxon>
        <taxon>Fungi</taxon>
        <taxon>Dikarya</taxon>
        <taxon>Basidiomycota</taxon>
        <taxon>Agaricomycotina</taxon>
        <taxon>Agaricomycetes</taxon>
        <taxon>Agaricomycetidae</taxon>
        <taxon>Agaricales</taxon>
        <taxon>Agaricineae</taxon>
        <taxon>Psathyrellaceae</taxon>
        <taxon>Ephemerocybe</taxon>
    </lineage>
</organism>
<dbReference type="Proteomes" id="UP000521943">
    <property type="component" value="Unassembled WGS sequence"/>
</dbReference>
<comment type="caution">
    <text evidence="1">The sequence shown here is derived from an EMBL/GenBank/DDBJ whole genome shotgun (WGS) entry which is preliminary data.</text>
</comment>
<reference evidence="1 2" key="1">
    <citation type="submission" date="2020-07" db="EMBL/GenBank/DDBJ databases">
        <title>Comparative genomics of pyrophilous fungi reveals a link between fire events and developmental genes.</title>
        <authorList>
            <consortium name="DOE Joint Genome Institute"/>
            <person name="Steindorff A.S."/>
            <person name="Carver A."/>
            <person name="Calhoun S."/>
            <person name="Stillman K."/>
            <person name="Liu H."/>
            <person name="Lipzen A."/>
            <person name="Pangilinan J."/>
            <person name="Labutti K."/>
            <person name="Bruns T.D."/>
            <person name="Grigoriev I.V."/>
        </authorList>
    </citation>
    <scope>NUCLEOTIDE SEQUENCE [LARGE SCALE GENOMIC DNA]</scope>
    <source>
        <strain evidence="1 2">CBS 144469</strain>
    </source>
</reference>
<evidence type="ECO:0000313" key="2">
    <source>
        <dbReference type="Proteomes" id="UP000521943"/>
    </source>
</evidence>
<name>A0A8H6LTT5_9AGAR</name>
<protein>
    <submittedName>
        <fullName evidence="1">Uncharacterized protein</fullName>
    </submittedName>
</protein>
<dbReference type="AlphaFoldDB" id="A0A8H6LTT5"/>
<proteinExistence type="predicted"/>
<sequence length="294" mass="34527">MSPVPLLLPARNAPSLPPKSLFVSITVADMPRVISGMSAAKYCDVLIGGIRYNEVLLAAGGQRVPQDRRNFWDNWADDFIDLNGLPTIPPNMNWDVFIRQFREHIMAAALRKAMNPEPQPRYGPRMRDPIVYRENIRLLRIELRRLLFTSVNFERYLTRRSQLYPLTLFSTIFGPHVAVMPERAITWRRDSLQRLIVLDNVEDFEASARRGLHDEWLADFYTYWFERWPPPRTVLNQIGKSALERYMADERMWIARTLWKRVDCTAGWEYRRLTAWGRRVDAVFQLWLGSNSSK</sequence>
<gene>
    <name evidence="1" type="ORF">DFP72DRAFT_1082886</name>
</gene>
<accession>A0A8H6LTT5</accession>
<keyword evidence="2" id="KW-1185">Reference proteome</keyword>